<evidence type="ECO:0000256" key="11">
    <source>
        <dbReference type="RuleBase" id="RU000639"/>
    </source>
</evidence>
<evidence type="ECO:0000256" key="10">
    <source>
        <dbReference type="HAMAP-Rule" id="MF_01151"/>
    </source>
</evidence>
<evidence type="ECO:0000256" key="12">
    <source>
        <dbReference type="RuleBase" id="RU004478"/>
    </source>
</evidence>
<dbReference type="GO" id="GO:0006457">
    <property type="term" value="P:protein folding"/>
    <property type="evidence" value="ECO:0007669"/>
    <property type="project" value="InterPro"/>
</dbReference>
<dbReference type="SUPFAM" id="SSF51064">
    <property type="entry name" value="Head domain of nucleotide exchange factor GrpE"/>
    <property type="match status" value="1"/>
</dbReference>
<evidence type="ECO:0000256" key="3">
    <source>
        <dbReference type="ARBA" id="ARBA00011738"/>
    </source>
</evidence>
<keyword evidence="13" id="KW-0175">Coiled coil</keyword>
<keyword evidence="5 10" id="KW-0346">Stress response</keyword>
<evidence type="ECO:0000313" key="15">
    <source>
        <dbReference type="EMBL" id="SDC73940.1"/>
    </source>
</evidence>
<organism evidence="15 16">
    <name type="scientific">Melghirimyces thermohalophilus</name>
    <dbReference type="NCBI Taxonomy" id="1236220"/>
    <lineage>
        <taxon>Bacteria</taxon>
        <taxon>Bacillati</taxon>
        <taxon>Bacillota</taxon>
        <taxon>Bacilli</taxon>
        <taxon>Bacillales</taxon>
        <taxon>Thermoactinomycetaceae</taxon>
        <taxon>Melghirimyces</taxon>
    </lineage>
</organism>
<comment type="subunit">
    <text evidence="3 10">Homodimer.</text>
</comment>
<dbReference type="AlphaFoldDB" id="A0A1G6P0Y8"/>
<dbReference type="PANTHER" id="PTHR21237">
    <property type="entry name" value="GRPE PROTEIN"/>
    <property type="match status" value="1"/>
</dbReference>
<evidence type="ECO:0000256" key="8">
    <source>
        <dbReference type="ARBA" id="ARBA00072274"/>
    </source>
</evidence>
<dbReference type="PANTHER" id="PTHR21237:SF23">
    <property type="entry name" value="GRPE PROTEIN HOMOLOG, MITOCHONDRIAL"/>
    <property type="match status" value="1"/>
</dbReference>
<dbReference type="Gene3D" id="3.90.20.20">
    <property type="match status" value="1"/>
</dbReference>
<dbReference type="Proteomes" id="UP000199387">
    <property type="component" value="Unassembled WGS sequence"/>
</dbReference>
<evidence type="ECO:0000256" key="5">
    <source>
        <dbReference type="ARBA" id="ARBA00023016"/>
    </source>
</evidence>
<proteinExistence type="inferred from homology"/>
<feature type="compositionally biased region" description="Basic and acidic residues" evidence="14">
    <location>
        <begin position="1"/>
        <end position="24"/>
    </location>
</feature>
<dbReference type="GO" id="GO:0000774">
    <property type="term" value="F:adenyl-nucleotide exchange factor activity"/>
    <property type="evidence" value="ECO:0007669"/>
    <property type="project" value="InterPro"/>
</dbReference>
<comment type="subcellular location">
    <subcellularLocation>
        <location evidence="1 10">Cytoplasm</location>
    </subcellularLocation>
</comment>
<dbReference type="GO" id="GO:0042803">
    <property type="term" value="F:protein homodimerization activity"/>
    <property type="evidence" value="ECO:0007669"/>
    <property type="project" value="InterPro"/>
</dbReference>
<evidence type="ECO:0000256" key="9">
    <source>
        <dbReference type="ARBA" id="ARBA00076414"/>
    </source>
</evidence>
<reference evidence="15 16" key="1">
    <citation type="submission" date="2016-10" db="EMBL/GenBank/DDBJ databases">
        <authorList>
            <person name="de Groot N.N."/>
        </authorList>
    </citation>
    <scope>NUCLEOTIDE SEQUENCE [LARGE SCALE GENOMIC DNA]</scope>
    <source>
        <strain evidence="15 16">DSM 45514</strain>
    </source>
</reference>
<dbReference type="InterPro" id="IPR009012">
    <property type="entry name" value="GrpE_head"/>
</dbReference>
<evidence type="ECO:0000256" key="2">
    <source>
        <dbReference type="ARBA" id="ARBA00009054"/>
    </source>
</evidence>
<name>A0A1G6P0Y8_9BACL</name>
<dbReference type="HAMAP" id="MF_01151">
    <property type="entry name" value="GrpE"/>
    <property type="match status" value="1"/>
</dbReference>
<feature type="region of interest" description="Disordered" evidence="14">
    <location>
        <begin position="1"/>
        <end position="89"/>
    </location>
</feature>
<evidence type="ECO:0000313" key="16">
    <source>
        <dbReference type="Proteomes" id="UP000199387"/>
    </source>
</evidence>
<dbReference type="EMBL" id="FMZA01000015">
    <property type="protein sequence ID" value="SDC73940.1"/>
    <property type="molecule type" value="Genomic_DNA"/>
</dbReference>
<dbReference type="RefSeq" id="WP_091571158.1">
    <property type="nucleotide sequence ID" value="NZ_FMZA01000015.1"/>
</dbReference>
<dbReference type="PRINTS" id="PR00773">
    <property type="entry name" value="GRPEPROTEIN"/>
</dbReference>
<dbReference type="SUPFAM" id="SSF58014">
    <property type="entry name" value="Coiled-coil domain of nucleotide exchange factor GrpE"/>
    <property type="match status" value="1"/>
</dbReference>
<dbReference type="GO" id="GO:0051082">
    <property type="term" value="F:unfolded protein binding"/>
    <property type="evidence" value="ECO:0007669"/>
    <property type="project" value="TreeGrafter"/>
</dbReference>
<evidence type="ECO:0000256" key="7">
    <source>
        <dbReference type="ARBA" id="ARBA00053401"/>
    </source>
</evidence>
<keyword evidence="6 10" id="KW-0143">Chaperone</keyword>
<dbReference type="PROSITE" id="PS01071">
    <property type="entry name" value="GRPE"/>
    <property type="match status" value="1"/>
</dbReference>
<sequence length="250" mass="28511">MTSKEMNHDQEPRRPVTARELRKAKEARKKLKQEHQEKQGGVDEEEVAQGQEEPVHTPETSSNSTEEQEPAEEQGAGEGEQVLPENPELVFQLLEEQLEKAKEEAAKWKRESEENEERVHRVTAELENFRRRAKKDREESVRYAAVPLVESLLPALDNLERALEAGADSEDAKSLHQGVEMVYRQLLQSLETHGLSQIEAKGQPFNPHEHDAVMEVEVDGVDSGMVVEELQKGYRYKDRVIRPSMVKVSS</sequence>
<evidence type="ECO:0000256" key="13">
    <source>
        <dbReference type="SAM" id="Coils"/>
    </source>
</evidence>
<dbReference type="OrthoDB" id="9812586at2"/>
<evidence type="ECO:0000256" key="14">
    <source>
        <dbReference type="SAM" id="MobiDB-lite"/>
    </source>
</evidence>
<dbReference type="NCBIfam" id="NF010738">
    <property type="entry name" value="PRK14140.1"/>
    <property type="match status" value="1"/>
</dbReference>
<dbReference type="Pfam" id="PF01025">
    <property type="entry name" value="GrpE"/>
    <property type="match status" value="1"/>
</dbReference>
<comment type="similarity">
    <text evidence="2 10 12">Belongs to the GrpE family.</text>
</comment>
<keyword evidence="16" id="KW-1185">Reference proteome</keyword>
<dbReference type="Gene3D" id="2.30.22.10">
    <property type="entry name" value="Head domain of nucleotide exchange factor GrpE"/>
    <property type="match status" value="1"/>
</dbReference>
<accession>A0A1G6P0Y8</accession>
<comment type="function">
    <text evidence="7 10 11">Participates actively in the response to hyperosmotic and heat shock by preventing the aggregation of stress-denatured proteins, in association with DnaK and GrpE. It is the nucleotide exchange factor for DnaK and may function as a thermosensor. Unfolded proteins bind initially to DnaJ; upon interaction with the DnaJ-bound protein, DnaK hydrolyzes its bound ATP, resulting in the formation of a stable complex. GrpE releases ADP from DnaK; ATP binding to DnaK triggers the release of the substrate protein, thus completing the reaction cycle. Several rounds of ATP-dependent interactions between DnaJ, DnaK and GrpE are required for fully efficient folding.</text>
</comment>
<evidence type="ECO:0000256" key="6">
    <source>
        <dbReference type="ARBA" id="ARBA00023186"/>
    </source>
</evidence>
<dbReference type="InterPro" id="IPR000740">
    <property type="entry name" value="GrpE"/>
</dbReference>
<gene>
    <name evidence="10" type="primary">grpE</name>
    <name evidence="15" type="ORF">SAMN04488112_11523</name>
</gene>
<dbReference type="FunFam" id="2.30.22.10:FF:000001">
    <property type="entry name" value="Protein GrpE"/>
    <property type="match status" value="1"/>
</dbReference>
<dbReference type="GO" id="GO:0005737">
    <property type="term" value="C:cytoplasm"/>
    <property type="evidence" value="ECO:0007669"/>
    <property type="project" value="UniProtKB-SubCell"/>
</dbReference>
<dbReference type="CDD" id="cd00446">
    <property type="entry name" value="GrpE"/>
    <property type="match status" value="1"/>
</dbReference>
<dbReference type="GO" id="GO:0051087">
    <property type="term" value="F:protein-folding chaperone binding"/>
    <property type="evidence" value="ECO:0007669"/>
    <property type="project" value="InterPro"/>
</dbReference>
<protein>
    <recommendedName>
        <fullName evidence="8 10">Protein GrpE</fullName>
    </recommendedName>
    <alternativeName>
        <fullName evidence="9 10">HSP-70 cofactor</fullName>
    </alternativeName>
</protein>
<evidence type="ECO:0000256" key="4">
    <source>
        <dbReference type="ARBA" id="ARBA00022490"/>
    </source>
</evidence>
<dbReference type="InterPro" id="IPR013805">
    <property type="entry name" value="GrpE_CC"/>
</dbReference>
<keyword evidence="4 10" id="KW-0963">Cytoplasm</keyword>
<dbReference type="STRING" id="1236220.SAMN04488112_11523"/>
<evidence type="ECO:0000256" key="1">
    <source>
        <dbReference type="ARBA" id="ARBA00004496"/>
    </source>
</evidence>
<feature type="coiled-coil region" evidence="13">
    <location>
        <begin position="91"/>
        <end position="139"/>
    </location>
</feature>